<feature type="region of interest" description="Disordered" evidence="1">
    <location>
        <begin position="39"/>
        <end position="81"/>
    </location>
</feature>
<feature type="compositionally biased region" description="Basic residues" evidence="1">
    <location>
        <begin position="1"/>
        <end position="11"/>
    </location>
</feature>
<gene>
    <name evidence="2" type="ORF">GUJ93_ZPchr0011g27828</name>
</gene>
<reference evidence="2" key="2">
    <citation type="submission" date="2021-02" db="EMBL/GenBank/DDBJ databases">
        <authorList>
            <person name="Kimball J.A."/>
            <person name="Haas M.W."/>
            <person name="Macchietto M."/>
            <person name="Kono T."/>
            <person name="Duquette J."/>
            <person name="Shao M."/>
        </authorList>
    </citation>
    <scope>NUCLEOTIDE SEQUENCE</scope>
    <source>
        <tissue evidence="2">Fresh leaf tissue</tissue>
    </source>
</reference>
<name>A0A8J5WF99_ZIZPA</name>
<comment type="caution">
    <text evidence="2">The sequence shown here is derived from an EMBL/GenBank/DDBJ whole genome shotgun (WGS) entry which is preliminary data.</text>
</comment>
<keyword evidence="3" id="KW-1185">Reference proteome</keyword>
<dbReference type="EMBL" id="JAAALK010000081">
    <property type="protein sequence ID" value="KAG8088940.1"/>
    <property type="molecule type" value="Genomic_DNA"/>
</dbReference>
<feature type="compositionally biased region" description="Gly residues" evidence="1">
    <location>
        <begin position="58"/>
        <end position="74"/>
    </location>
</feature>
<reference evidence="2" key="1">
    <citation type="journal article" date="2021" name="bioRxiv">
        <title>Whole Genome Assembly and Annotation of Northern Wild Rice, Zizania palustris L., Supports a Whole Genome Duplication in the Zizania Genus.</title>
        <authorList>
            <person name="Haas M."/>
            <person name="Kono T."/>
            <person name="Macchietto M."/>
            <person name="Millas R."/>
            <person name="McGilp L."/>
            <person name="Shao M."/>
            <person name="Duquette J."/>
            <person name="Hirsch C.N."/>
            <person name="Kimball J."/>
        </authorList>
    </citation>
    <scope>NUCLEOTIDE SEQUENCE</scope>
    <source>
        <tissue evidence="2">Fresh leaf tissue</tissue>
    </source>
</reference>
<feature type="compositionally biased region" description="Polar residues" evidence="1">
    <location>
        <begin position="45"/>
        <end position="54"/>
    </location>
</feature>
<protein>
    <submittedName>
        <fullName evidence="2">Uncharacterized protein</fullName>
    </submittedName>
</protein>
<evidence type="ECO:0000313" key="3">
    <source>
        <dbReference type="Proteomes" id="UP000729402"/>
    </source>
</evidence>
<dbReference type="AlphaFoldDB" id="A0A8J5WF99"/>
<feature type="region of interest" description="Disordered" evidence="1">
    <location>
        <begin position="1"/>
        <end position="22"/>
    </location>
</feature>
<sequence>MGPVARHKKFPNHLPPPPIPPSGYGHFLGGCDSYRLLSTSSSSSGQLTAPTQAPNPGRGRGSSGDGSARPGGSGIRATAGGRASSGCAAFFHDALCERDKLLLLS</sequence>
<evidence type="ECO:0000256" key="1">
    <source>
        <dbReference type="SAM" id="MobiDB-lite"/>
    </source>
</evidence>
<dbReference type="PROSITE" id="PS51257">
    <property type="entry name" value="PROKAR_LIPOPROTEIN"/>
    <property type="match status" value="1"/>
</dbReference>
<proteinExistence type="predicted"/>
<organism evidence="2 3">
    <name type="scientific">Zizania palustris</name>
    <name type="common">Northern wild rice</name>
    <dbReference type="NCBI Taxonomy" id="103762"/>
    <lineage>
        <taxon>Eukaryota</taxon>
        <taxon>Viridiplantae</taxon>
        <taxon>Streptophyta</taxon>
        <taxon>Embryophyta</taxon>
        <taxon>Tracheophyta</taxon>
        <taxon>Spermatophyta</taxon>
        <taxon>Magnoliopsida</taxon>
        <taxon>Liliopsida</taxon>
        <taxon>Poales</taxon>
        <taxon>Poaceae</taxon>
        <taxon>BOP clade</taxon>
        <taxon>Oryzoideae</taxon>
        <taxon>Oryzeae</taxon>
        <taxon>Zizaniinae</taxon>
        <taxon>Zizania</taxon>
    </lineage>
</organism>
<dbReference type="Proteomes" id="UP000729402">
    <property type="component" value="Unassembled WGS sequence"/>
</dbReference>
<accession>A0A8J5WF99</accession>
<evidence type="ECO:0000313" key="2">
    <source>
        <dbReference type="EMBL" id="KAG8088940.1"/>
    </source>
</evidence>